<gene>
    <name evidence="4" type="ORF">IMCC3135_05290</name>
</gene>
<keyword evidence="5" id="KW-1185">Reference proteome</keyword>
<dbReference type="InterPro" id="IPR019196">
    <property type="entry name" value="ABC_transp_unknown"/>
</dbReference>
<dbReference type="Proteomes" id="UP000250079">
    <property type="component" value="Chromosome"/>
</dbReference>
<proteinExistence type="predicted"/>
<dbReference type="AlphaFoldDB" id="A0A2Z2NMJ4"/>
<evidence type="ECO:0000256" key="1">
    <source>
        <dbReference type="SAM" id="Phobius"/>
    </source>
</evidence>
<reference evidence="4 5" key="1">
    <citation type="submission" date="2016-12" db="EMBL/GenBank/DDBJ databases">
        <authorList>
            <person name="Song W.-J."/>
            <person name="Kurnit D.M."/>
        </authorList>
    </citation>
    <scope>NUCLEOTIDE SEQUENCE [LARGE SCALE GENOMIC DNA]</scope>
    <source>
        <strain evidence="4 5">IMCC3135</strain>
    </source>
</reference>
<protein>
    <submittedName>
        <fullName evidence="4">Uncharacterized protein</fullName>
    </submittedName>
</protein>
<dbReference type="Pfam" id="PF09822">
    <property type="entry name" value="ABC_transp_aux"/>
    <property type="match status" value="1"/>
</dbReference>
<evidence type="ECO:0000313" key="5">
    <source>
        <dbReference type="Proteomes" id="UP000250079"/>
    </source>
</evidence>
<dbReference type="RefSeq" id="WP_088916643.1">
    <property type="nucleotide sequence ID" value="NZ_CP018632.1"/>
</dbReference>
<evidence type="ECO:0000259" key="2">
    <source>
        <dbReference type="Pfam" id="PF09822"/>
    </source>
</evidence>
<feature type="domain" description="ABC-type uncharacterised transport system" evidence="2">
    <location>
        <begin position="146"/>
        <end position="378"/>
    </location>
</feature>
<organism evidence="4 5">
    <name type="scientific">Granulosicoccus antarcticus IMCC3135</name>
    <dbReference type="NCBI Taxonomy" id="1192854"/>
    <lineage>
        <taxon>Bacteria</taxon>
        <taxon>Pseudomonadati</taxon>
        <taxon>Pseudomonadota</taxon>
        <taxon>Gammaproteobacteria</taxon>
        <taxon>Chromatiales</taxon>
        <taxon>Granulosicoccaceae</taxon>
        <taxon>Granulosicoccus</taxon>
    </lineage>
</organism>
<feature type="domain" description="DUF7088" evidence="3">
    <location>
        <begin position="39"/>
        <end position="106"/>
    </location>
</feature>
<dbReference type="OrthoDB" id="8530910at2"/>
<keyword evidence="1" id="KW-0812">Transmembrane</keyword>
<dbReference type="InterPro" id="IPR055396">
    <property type="entry name" value="DUF7088"/>
</dbReference>
<dbReference type="Pfam" id="PF23357">
    <property type="entry name" value="DUF7088"/>
    <property type="match status" value="1"/>
</dbReference>
<dbReference type="EMBL" id="CP018632">
    <property type="protein sequence ID" value="ASJ71171.1"/>
    <property type="molecule type" value="Genomic_DNA"/>
</dbReference>
<evidence type="ECO:0000313" key="4">
    <source>
        <dbReference type="EMBL" id="ASJ71171.1"/>
    </source>
</evidence>
<evidence type="ECO:0000259" key="3">
    <source>
        <dbReference type="Pfam" id="PF23357"/>
    </source>
</evidence>
<sequence length="445" mass="48207">MKKRTTTLHTLLAVLLLCIVLATGWLTQRFSFSHDITANDRHSLSPTTIQVLEQMDAPVEMIAVLSSNPQQREGVEALVALFQQVKPDLQLRFLNPETDPAAARALDAAPGGEVILKAAGREQRLQNLSERSLVNSLRLLTREGDRDIVFITGHDERSPVRTSNDDWSRIAIELAGVGLVSREVSLVSAPYLEDSIDLVVIAAPRRPYFPGEIASLDDYVRRGGNLLWLSEIARDKVAGPGLQLLADNLGVDTLEGTVIDAASQALQAESPDFVLLDRFPAHPIVARLTSPVLLPQASALAVTPLAGQQILPLLQTPDASWTETGALSGAIQFDEGTSEVAGPLLLGITIERPLVTGMQRFAVIGDADFAASQFLDNGSNKAFTESLILWLTGESEALDFVTQKAIDSELQLDNRAIIMLTAVYLAGIPALLLIGAGLVRWRRRN</sequence>
<accession>A0A2Z2NMJ4</accession>
<feature type="transmembrane region" description="Helical" evidence="1">
    <location>
        <begin position="416"/>
        <end position="439"/>
    </location>
</feature>
<name>A0A2Z2NMJ4_9GAMM</name>
<keyword evidence="1" id="KW-1133">Transmembrane helix</keyword>
<dbReference type="KEGG" id="gai:IMCC3135_05290"/>
<keyword evidence="1" id="KW-0472">Membrane</keyword>